<evidence type="ECO:0000313" key="3">
    <source>
        <dbReference type="Proteomes" id="UP000664521"/>
    </source>
</evidence>
<feature type="compositionally biased region" description="Polar residues" evidence="1">
    <location>
        <begin position="232"/>
        <end position="248"/>
    </location>
</feature>
<comment type="caution">
    <text evidence="2">The sequence shown here is derived from an EMBL/GenBank/DDBJ whole genome shotgun (WGS) entry which is preliminary data.</text>
</comment>
<organism evidence="2 3">
    <name type="scientific">Heterodermia speciosa</name>
    <dbReference type="NCBI Taxonomy" id="116794"/>
    <lineage>
        <taxon>Eukaryota</taxon>
        <taxon>Fungi</taxon>
        <taxon>Dikarya</taxon>
        <taxon>Ascomycota</taxon>
        <taxon>Pezizomycotina</taxon>
        <taxon>Lecanoromycetes</taxon>
        <taxon>OSLEUM clade</taxon>
        <taxon>Lecanoromycetidae</taxon>
        <taxon>Caliciales</taxon>
        <taxon>Physciaceae</taxon>
        <taxon>Heterodermia</taxon>
    </lineage>
</organism>
<proteinExistence type="predicted"/>
<reference evidence="2" key="1">
    <citation type="submission" date="2021-03" db="EMBL/GenBank/DDBJ databases">
        <authorList>
            <person name="Tagirdzhanova G."/>
        </authorList>
    </citation>
    <scope>NUCLEOTIDE SEQUENCE</scope>
</reference>
<evidence type="ECO:0000256" key="1">
    <source>
        <dbReference type="SAM" id="MobiDB-lite"/>
    </source>
</evidence>
<dbReference type="OrthoDB" id="1918at2759"/>
<protein>
    <recommendedName>
        <fullName evidence="4">Rgp1-domain-containing protein</fullName>
    </recommendedName>
</protein>
<feature type="compositionally biased region" description="Polar residues" evidence="1">
    <location>
        <begin position="261"/>
        <end position="270"/>
    </location>
</feature>
<accession>A0A8H3FYT2</accession>
<dbReference type="InterPro" id="IPR014848">
    <property type="entry name" value="Rgp1"/>
</dbReference>
<feature type="region of interest" description="Disordered" evidence="1">
    <location>
        <begin position="261"/>
        <end position="288"/>
    </location>
</feature>
<dbReference type="Pfam" id="PF08737">
    <property type="entry name" value="Rgp1"/>
    <property type="match status" value="1"/>
</dbReference>
<name>A0A8H3FYT2_9LECA</name>
<keyword evidence="3" id="KW-1185">Reference proteome</keyword>
<dbReference type="Proteomes" id="UP000664521">
    <property type="component" value="Unassembled WGS sequence"/>
</dbReference>
<evidence type="ECO:0008006" key="4">
    <source>
        <dbReference type="Google" id="ProtNLM"/>
    </source>
</evidence>
<feature type="compositionally biased region" description="Low complexity" evidence="1">
    <location>
        <begin position="201"/>
        <end position="212"/>
    </location>
</feature>
<evidence type="ECO:0000313" key="2">
    <source>
        <dbReference type="EMBL" id="CAF9931679.1"/>
    </source>
</evidence>
<sequence length="831" mass="90759">MSDIRVSVQWKNSSVFAGEDVECIITFKNVSQAQFYPPKSPSPNSQPRVASFGRDRWKESLPQHSANRSLGHTRNNSISNAEKPSQAISRSHKPALSLSTSHDTRQNPAIGLKDTTKPTVNSGHNGRHRRSVSIVSIGGDPLQYDQQQRQASISKRPGRNHARAASLQGIPWKMGMGKFGPTSAPGNDRATTLPSPLLRASTSSSIRDQSSSPTRDVPESRNAAIDPIATTPRPSRSASNSGSTVFNFPQVSKPIRESIVEASSKSNIRESTVALRGQSPRPYDGHGGLERINAVTRVLSDASVSGTPRSSAEFYSMSNNSTETLASEYTTHDRVRHPLRSIHSRQTSLLNPNKSPETPEVLMMGYGHITGSFTLDSSLINQGPFEEVKRKDIIGDQGGGGVVRVENSKRDSAIFGFSGWGNIGESLGGFLGSRELSSIKETKVSNKSKSIPILSTPQSILFVDLQLQPGESRSYRYRHPLPRGIPPSHRGRAMKVTYNLTVGTQRAGKAASQLNIRHVDVPFRVLPGVNGRGDILGHDLMSPHIVLDRHAIISAISETQKQPNFASIISSHQKSDDSQDFVLYVENMLERRRQSSGLGLLSPTEGGYRSLTPTAGEPATVKEAIDLAILQSTTTTSSRRSASRFEITRSGHRVAVIMLARPAYRLGETVSVAVAFDDAEISCYSLHATLESSESIDSAIALRSKASIQRVTRRVHASLTESTVFSRRMVFNPVIPMSGTPDFLTSGVSHEWRLKFEFVTSHNQHNEGADTKDEDLLEEITPRDDRERERGKVMAGVEIMACETFEVTVPVQVYGSTAAFDETHEAGEFAI</sequence>
<feature type="region of interest" description="Disordered" evidence="1">
    <location>
        <begin position="34"/>
        <end position="131"/>
    </location>
</feature>
<gene>
    <name evidence="2" type="ORF">HETSPECPRED_008166</name>
</gene>
<dbReference type="EMBL" id="CAJPDS010000060">
    <property type="protein sequence ID" value="CAF9931679.1"/>
    <property type="molecule type" value="Genomic_DNA"/>
</dbReference>
<feature type="region of interest" description="Disordered" evidence="1">
    <location>
        <begin position="145"/>
        <end position="248"/>
    </location>
</feature>
<dbReference type="PANTHER" id="PTHR12507">
    <property type="entry name" value="REDUCED GROWTH PHENOTYPE 1 RGP1, YEAST -RELATED"/>
    <property type="match status" value="1"/>
</dbReference>
<feature type="compositionally biased region" description="Polar residues" evidence="1">
    <location>
        <begin position="62"/>
        <end position="89"/>
    </location>
</feature>
<dbReference type="AlphaFoldDB" id="A0A8H3FYT2"/>